<reference evidence="2" key="2">
    <citation type="submission" date="2025-08" db="UniProtKB">
        <authorList>
            <consortium name="Ensembl"/>
        </authorList>
    </citation>
    <scope>IDENTIFICATION</scope>
</reference>
<sequence>MLTLGRKRVFQMDNDPKHTSKVVAKWLKDNKVKVLERPSQSPDLNPLENVCAELKKCVRRPTNLTQLHQLCQEEWAKFLVEACGRLPKCLTQVKQFKGNLKAMLPNTN</sequence>
<feature type="domain" description="Tc1-like transposase DDE" evidence="1">
    <location>
        <begin position="7"/>
        <end position="69"/>
    </location>
</feature>
<dbReference type="Gene3D" id="3.30.420.10">
    <property type="entry name" value="Ribonuclease H-like superfamily/Ribonuclease H"/>
    <property type="match status" value="1"/>
</dbReference>
<name>A0AAZ3SDX4_ONCTS</name>
<organism evidence="2 3">
    <name type="scientific">Oncorhynchus tshawytscha</name>
    <name type="common">Chinook salmon</name>
    <name type="synonym">Salmo tshawytscha</name>
    <dbReference type="NCBI Taxonomy" id="74940"/>
    <lineage>
        <taxon>Eukaryota</taxon>
        <taxon>Metazoa</taxon>
        <taxon>Chordata</taxon>
        <taxon>Craniata</taxon>
        <taxon>Vertebrata</taxon>
        <taxon>Euteleostomi</taxon>
        <taxon>Actinopterygii</taxon>
        <taxon>Neopterygii</taxon>
        <taxon>Teleostei</taxon>
        <taxon>Protacanthopterygii</taxon>
        <taxon>Salmoniformes</taxon>
        <taxon>Salmonidae</taxon>
        <taxon>Salmoninae</taxon>
        <taxon>Oncorhynchus</taxon>
    </lineage>
</organism>
<dbReference type="InterPro" id="IPR036397">
    <property type="entry name" value="RNaseH_sf"/>
</dbReference>
<reference evidence="2" key="3">
    <citation type="submission" date="2025-09" db="UniProtKB">
        <authorList>
            <consortium name="Ensembl"/>
        </authorList>
    </citation>
    <scope>IDENTIFICATION</scope>
</reference>
<evidence type="ECO:0000259" key="1">
    <source>
        <dbReference type="Pfam" id="PF13358"/>
    </source>
</evidence>
<reference evidence="3" key="1">
    <citation type="journal article" date="2018" name="PLoS ONE">
        <title>Chinook salmon (Oncorhynchus tshawytscha) genome and transcriptome.</title>
        <authorList>
            <person name="Christensen K.A."/>
            <person name="Leong J.S."/>
            <person name="Sakhrani D."/>
            <person name="Biagi C.A."/>
            <person name="Minkley D.R."/>
            <person name="Withler R.E."/>
            <person name="Rondeau E.B."/>
            <person name="Koop B.F."/>
            <person name="Devlin R.H."/>
        </authorList>
    </citation>
    <scope>NUCLEOTIDE SEQUENCE [LARGE SCALE GENOMIC DNA]</scope>
</reference>
<dbReference type="InterPro" id="IPR038717">
    <property type="entry name" value="Tc1-like_DDE_dom"/>
</dbReference>
<dbReference type="GeneTree" id="ENSGT01140000283065"/>
<keyword evidence="3" id="KW-1185">Reference proteome</keyword>
<dbReference type="Proteomes" id="UP000694402">
    <property type="component" value="Unassembled WGS sequence"/>
</dbReference>
<dbReference type="Ensembl" id="ENSOTST00005166427.1">
    <property type="protein sequence ID" value="ENSOTSP00005151289.1"/>
    <property type="gene ID" value="ENSOTSG00005055653.1"/>
</dbReference>
<dbReference type="GO" id="GO:0003676">
    <property type="term" value="F:nucleic acid binding"/>
    <property type="evidence" value="ECO:0007669"/>
    <property type="project" value="InterPro"/>
</dbReference>
<dbReference type="Pfam" id="PF13358">
    <property type="entry name" value="DDE_3"/>
    <property type="match status" value="1"/>
</dbReference>
<proteinExistence type="predicted"/>
<accession>A0AAZ3SDX4</accession>
<evidence type="ECO:0000313" key="3">
    <source>
        <dbReference type="Proteomes" id="UP000694402"/>
    </source>
</evidence>
<protein>
    <recommendedName>
        <fullName evidence="1">Tc1-like transposase DDE domain-containing protein</fullName>
    </recommendedName>
</protein>
<evidence type="ECO:0000313" key="2">
    <source>
        <dbReference type="Ensembl" id="ENSOTSP00005151289.1"/>
    </source>
</evidence>
<dbReference type="AlphaFoldDB" id="A0AAZ3SDX4"/>